<dbReference type="InParanoid" id="A0A0V0QEY6"/>
<sequence length="285" mass="32860">MLYNEYQINIFTATGLSKNADKENEDLKYTYELHDDFSIFPTYANLLSDQMMLKKVQKLEGIPAFNLNQLLHAEQLMYFQKPLNHEQKYKISGTMKDIQDKTSGILITYEININEYDDESKKIGDLAVREVISVFIRGLGGSQFKGTGFNQSLEQIPKTPKTEPDFVQEQYIDLNLPVLHRLAGDKNPIHIDPKNASKVGFKFPIVHGMNTYAIALKIILKQYLALDDSQVEKFHARFTGFVYPGETLIYKFWKQGNTFLIDVENKERKTNILKGYIKIKESAKL</sequence>
<reference evidence="3 4" key="1">
    <citation type="journal article" date="2015" name="Sci. Rep.">
        <title>Genome of the facultative scuticociliatosis pathogen Pseudocohnilembus persalinus provides insight into its virulence through horizontal gene transfer.</title>
        <authorList>
            <person name="Xiong J."/>
            <person name="Wang G."/>
            <person name="Cheng J."/>
            <person name="Tian M."/>
            <person name="Pan X."/>
            <person name="Warren A."/>
            <person name="Jiang C."/>
            <person name="Yuan D."/>
            <person name="Miao W."/>
        </authorList>
    </citation>
    <scope>NUCLEOTIDE SEQUENCE [LARGE SCALE GENOMIC DNA]</scope>
    <source>
        <strain evidence="3">36N120E</strain>
    </source>
</reference>
<protein>
    <submittedName>
        <fullName evidence="3">Uncharacterized protein</fullName>
    </submittedName>
</protein>
<dbReference type="InterPro" id="IPR002539">
    <property type="entry name" value="MaoC-like_dom"/>
</dbReference>
<dbReference type="Pfam" id="PF22622">
    <property type="entry name" value="MFE-2_hydrat-2_N"/>
    <property type="match status" value="1"/>
</dbReference>
<dbReference type="SUPFAM" id="SSF54637">
    <property type="entry name" value="Thioesterase/thiol ester dehydrase-isomerase"/>
    <property type="match status" value="2"/>
</dbReference>
<dbReference type="OMA" id="VHYCRMG"/>
<dbReference type="InterPro" id="IPR054357">
    <property type="entry name" value="MFE-2_N"/>
</dbReference>
<dbReference type="PANTHER" id="PTHR13078">
    <property type="entry name" value="PEROXISOMAL MULTIFUNCTIONAL ENZYME TYPE 2-RELATED"/>
    <property type="match status" value="1"/>
</dbReference>
<dbReference type="GO" id="GO:0004300">
    <property type="term" value="F:enoyl-CoA hydratase activity"/>
    <property type="evidence" value="ECO:0007669"/>
    <property type="project" value="TreeGrafter"/>
</dbReference>
<comment type="caution">
    <text evidence="3">The sequence shown here is derived from an EMBL/GenBank/DDBJ whole genome shotgun (WGS) entry which is preliminary data.</text>
</comment>
<dbReference type="Proteomes" id="UP000054937">
    <property type="component" value="Unassembled WGS sequence"/>
</dbReference>
<organism evidence="3 4">
    <name type="scientific">Pseudocohnilembus persalinus</name>
    <name type="common">Ciliate</name>
    <dbReference type="NCBI Taxonomy" id="266149"/>
    <lineage>
        <taxon>Eukaryota</taxon>
        <taxon>Sar</taxon>
        <taxon>Alveolata</taxon>
        <taxon>Ciliophora</taxon>
        <taxon>Intramacronucleata</taxon>
        <taxon>Oligohymenophorea</taxon>
        <taxon>Scuticociliatia</taxon>
        <taxon>Philasterida</taxon>
        <taxon>Pseudocohnilembidae</taxon>
        <taxon>Pseudocohnilembus</taxon>
    </lineage>
</organism>
<dbReference type="PANTHER" id="PTHR13078:SF56">
    <property type="entry name" value="PEROXISOMAL MULTIFUNCTIONAL ENZYME TYPE 2"/>
    <property type="match status" value="1"/>
</dbReference>
<evidence type="ECO:0000259" key="2">
    <source>
        <dbReference type="Pfam" id="PF22622"/>
    </source>
</evidence>
<accession>A0A0V0QEY6</accession>
<dbReference type="GO" id="GO:0044594">
    <property type="term" value="F:17-beta-hydroxysteroid dehydrogenase (NAD+) activity"/>
    <property type="evidence" value="ECO:0007669"/>
    <property type="project" value="TreeGrafter"/>
</dbReference>
<dbReference type="GO" id="GO:0005777">
    <property type="term" value="C:peroxisome"/>
    <property type="evidence" value="ECO:0007669"/>
    <property type="project" value="TreeGrafter"/>
</dbReference>
<evidence type="ECO:0000313" key="3">
    <source>
        <dbReference type="EMBL" id="KRX00733.1"/>
    </source>
</evidence>
<dbReference type="GO" id="GO:0006635">
    <property type="term" value="P:fatty acid beta-oxidation"/>
    <property type="evidence" value="ECO:0007669"/>
    <property type="project" value="TreeGrafter"/>
</dbReference>
<gene>
    <name evidence="3" type="ORF">PPERSA_02993</name>
</gene>
<proteinExistence type="predicted"/>
<evidence type="ECO:0000313" key="4">
    <source>
        <dbReference type="Proteomes" id="UP000054937"/>
    </source>
</evidence>
<evidence type="ECO:0000259" key="1">
    <source>
        <dbReference type="Pfam" id="PF01575"/>
    </source>
</evidence>
<dbReference type="AlphaFoldDB" id="A0A0V0QEY6"/>
<dbReference type="Pfam" id="PF01575">
    <property type="entry name" value="MaoC_dehydratas"/>
    <property type="match status" value="1"/>
</dbReference>
<dbReference type="GO" id="GO:0003857">
    <property type="term" value="F:(3S)-3-hydroxyacyl-CoA dehydrogenase (NAD+) activity"/>
    <property type="evidence" value="ECO:0007669"/>
    <property type="project" value="TreeGrafter"/>
</dbReference>
<feature type="domain" description="Peroxisomal multifunctional enzyme type 2-like N-terminal" evidence="2">
    <location>
        <begin position="24"/>
        <end position="138"/>
    </location>
</feature>
<dbReference type="Gene3D" id="3.10.129.10">
    <property type="entry name" value="Hotdog Thioesterase"/>
    <property type="match status" value="1"/>
</dbReference>
<dbReference type="EMBL" id="LDAU01000182">
    <property type="protein sequence ID" value="KRX00733.1"/>
    <property type="molecule type" value="Genomic_DNA"/>
</dbReference>
<feature type="domain" description="MaoC-like" evidence="1">
    <location>
        <begin position="158"/>
        <end position="264"/>
    </location>
</feature>
<dbReference type="OrthoDB" id="60204at2759"/>
<keyword evidence="4" id="KW-1185">Reference proteome</keyword>
<dbReference type="InterPro" id="IPR029069">
    <property type="entry name" value="HotDog_dom_sf"/>
</dbReference>
<name>A0A0V0QEY6_PSEPJ</name>